<keyword evidence="3" id="KW-1185">Reference proteome</keyword>
<dbReference type="PANTHER" id="PTHR43441:SF2">
    <property type="entry name" value="FAMILY ACETYLTRANSFERASE, PUTATIVE (AFU_ORTHOLOGUE AFUA_7G00850)-RELATED"/>
    <property type="match status" value="1"/>
</dbReference>
<dbReference type="InterPro" id="IPR051908">
    <property type="entry name" value="Ribosomal_N-acetyltransferase"/>
</dbReference>
<dbReference type="AlphaFoldDB" id="A0A1L7XFE1"/>
<dbReference type="GO" id="GO:1990189">
    <property type="term" value="F:protein N-terminal-serine acetyltransferase activity"/>
    <property type="evidence" value="ECO:0007669"/>
    <property type="project" value="TreeGrafter"/>
</dbReference>
<proteinExistence type="predicted"/>
<dbReference type="InterPro" id="IPR000182">
    <property type="entry name" value="GNAT_dom"/>
</dbReference>
<dbReference type="Proteomes" id="UP000184330">
    <property type="component" value="Unassembled WGS sequence"/>
</dbReference>
<dbReference type="OrthoDB" id="41238at2759"/>
<dbReference type="GO" id="GO:0008999">
    <property type="term" value="F:protein-N-terminal-alanine acetyltransferase activity"/>
    <property type="evidence" value="ECO:0007669"/>
    <property type="project" value="TreeGrafter"/>
</dbReference>
<protein>
    <submittedName>
        <fullName evidence="2">Related to GNAT family acetyltransferase</fullName>
    </submittedName>
</protein>
<evidence type="ECO:0000313" key="3">
    <source>
        <dbReference type="Proteomes" id="UP000184330"/>
    </source>
</evidence>
<evidence type="ECO:0000313" key="2">
    <source>
        <dbReference type="EMBL" id="CZR63686.1"/>
    </source>
</evidence>
<name>A0A1L7XFE1_9HELO</name>
<gene>
    <name evidence="2" type="ORF">PAC_13583</name>
</gene>
<dbReference type="SUPFAM" id="SSF55729">
    <property type="entry name" value="Acyl-CoA N-acyltransferases (Nat)"/>
    <property type="match status" value="1"/>
</dbReference>
<accession>A0A1L7XFE1</accession>
<dbReference type="EMBL" id="FJOG01000024">
    <property type="protein sequence ID" value="CZR63686.1"/>
    <property type="molecule type" value="Genomic_DNA"/>
</dbReference>
<keyword evidence="2" id="KW-0808">Transferase</keyword>
<sequence length="238" mass="27053">MSEIKGDIVAGPPTLQPDPKVVLTGQDVVLEHLTPEHAPALFEALCGPQNDNLYTWMPVGPFPDLESFTKHVNLLIESPIFFPYTVFLIEPSTKAKTPVGINTFMNIVPAHRTIEIGHVLFGPKLQRTAAATEVNYLLMKYAFEGLHYLRVEWKTNNFNEPSKRAALRLGFQYEGLFRKHMVIKGRRRDTAWFSCLDDEWFGVGKGGVKVGLEKWLKKENFDGEGKQIRKLEDLREEA</sequence>
<evidence type="ECO:0000259" key="1">
    <source>
        <dbReference type="Pfam" id="PF13302"/>
    </source>
</evidence>
<dbReference type="Pfam" id="PF13302">
    <property type="entry name" value="Acetyltransf_3"/>
    <property type="match status" value="1"/>
</dbReference>
<organism evidence="2 3">
    <name type="scientific">Phialocephala subalpina</name>
    <dbReference type="NCBI Taxonomy" id="576137"/>
    <lineage>
        <taxon>Eukaryota</taxon>
        <taxon>Fungi</taxon>
        <taxon>Dikarya</taxon>
        <taxon>Ascomycota</taxon>
        <taxon>Pezizomycotina</taxon>
        <taxon>Leotiomycetes</taxon>
        <taxon>Helotiales</taxon>
        <taxon>Mollisiaceae</taxon>
        <taxon>Phialocephala</taxon>
        <taxon>Phialocephala fortinii species complex</taxon>
    </lineage>
</organism>
<dbReference type="FunFam" id="3.40.630.30:FF:000047">
    <property type="entry name" value="Acetyltransferase, GNAT family"/>
    <property type="match status" value="1"/>
</dbReference>
<reference evidence="2 3" key="1">
    <citation type="submission" date="2016-03" db="EMBL/GenBank/DDBJ databases">
        <authorList>
            <person name="Ploux O."/>
        </authorList>
    </citation>
    <scope>NUCLEOTIDE SEQUENCE [LARGE SCALE GENOMIC DNA]</scope>
    <source>
        <strain evidence="2 3">UAMH 11012</strain>
    </source>
</reference>
<dbReference type="InterPro" id="IPR016181">
    <property type="entry name" value="Acyl_CoA_acyltransferase"/>
</dbReference>
<dbReference type="PANTHER" id="PTHR43441">
    <property type="entry name" value="RIBOSOMAL-PROTEIN-SERINE ACETYLTRANSFERASE"/>
    <property type="match status" value="1"/>
</dbReference>
<feature type="domain" description="N-acetyltransferase" evidence="1">
    <location>
        <begin position="28"/>
        <end position="172"/>
    </location>
</feature>
<dbReference type="Gene3D" id="3.40.630.30">
    <property type="match status" value="1"/>
</dbReference>